<sequence length="366" mass="40277">MAAANAVLQDRAIDHAHDLLRYSAGVVRRMIAVLNRTDASLVAQLSQALLQMERETFTVERLEALLGSVRRLNADAYAAVMQALEPDMRGLARVEATAELASYKAAVPSVAQVRFPIAGVSAEQVYATALSRPFQGRLLKDWASNLESGRLTIIRNTVRTGYVEGRTTADIIKTIRGTKAAGYADGILARPRRELATVVQTALSHTAQTARQAMVDANADLVKAVQWVATLDTHTTKEICLPRDGLKYTADDKHKPIGHRFPWLGGPGRAHFCCRSISVPVLRSWRELGIDVDDMAPATRASMDGQVPAGTTYKDWFESQSAARQDEILGPVRAKFYREGRVTVDKFYDDKGRFLTLSQLEAKLKA</sequence>
<dbReference type="AlphaFoldDB" id="A0A7X5QS17"/>
<protein>
    <recommendedName>
        <fullName evidence="1">Phage head morphogenesis domain-containing protein</fullName>
    </recommendedName>
</protein>
<comment type="caution">
    <text evidence="2">The sequence shown here is derived from an EMBL/GenBank/DDBJ whole genome shotgun (WGS) entry which is preliminary data.</text>
</comment>
<accession>A0A7X5QS17</accession>
<proteinExistence type="predicted"/>
<keyword evidence="3" id="KW-1185">Reference proteome</keyword>
<dbReference type="InterPro" id="IPR017029">
    <property type="entry name" value="Phage_head_put"/>
</dbReference>
<evidence type="ECO:0000259" key="1">
    <source>
        <dbReference type="Pfam" id="PF04233"/>
    </source>
</evidence>
<dbReference type="PIRSF" id="PIRSF034565">
    <property type="entry name" value="UCP034565"/>
    <property type="match status" value="1"/>
</dbReference>
<dbReference type="Proteomes" id="UP000518878">
    <property type="component" value="Unassembled WGS sequence"/>
</dbReference>
<dbReference type="Pfam" id="PF04233">
    <property type="entry name" value="Phage_Mu_F"/>
    <property type="match status" value="1"/>
</dbReference>
<organism evidence="2 3">
    <name type="scientific">Luteibacter yeojuensis</name>
    <dbReference type="NCBI Taxonomy" id="345309"/>
    <lineage>
        <taxon>Bacteria</taxon>
        <taxon>Pseudomonadati</taxon>
        <taxon>Pseudomonadota</taxon>
        <taxon>Gammaproteobacteria</taxon>
        <taxon>Lysobacterales</taxon>
        <taxon>Rhodanobacteraceae</taxon>
        <taxon>Luteibacter</taxon>
    </lineage>
</organism>
<reference evidence="2 3" key="1">
    <citation type="journal article" date="2006" name="Int. J. Syst. Evol. Microbiol.">
        <title>Dyella yeojuensis sp. nov., isolated from greenhouse soil in Korea.</title>
        <authorList>
            <person name="Kim B.Y."/>
            <person name="Weon H.Y."/>
            <person name="Lee K.H."/>
            <person name="Seok S.J."/>
            <person name="Kwon S.W."/>
            <person name="Go S.J."/>
            <person name="Stackebrandt E."/>
        </authorList>
    </citation>
    <scope>NUCLEOTIDE SEQUENCE [LARGE SCALE GENOMIC DNA]</scope>
    <source>
        <strain evidence="2 3">DSM 17673</strain>
    </source>
</reference>
<dbReference type="InterPro" id="IPR006528">
    <property type="entry name" value="Phage_head_morphogenesis_dom"/>
</dbReference>
<feature type="domain" description="Phage head morphogenesis" evidence="1">
    <location>
        <begin position="153"/>
        <end position="275"/>
    </location>
</feature>
<dbReference type="EMBL" id="JAAQTL010000001">
    <property type="protein sequence ID" value="NID14377.1"/>
    <property type="molecule type" value="Genomic_DNA"/>
</dbReference>
<dbReference type="RefSeq" id="WP_166698094.1">
    <property type="nucleotide sequence ID" value="NZ_JAAQTL010000001.1"/>
</dbReference>
<evidence type="ECO:0000313" key="3">
    <source>
        <dbReference type="Proteomes" id="UP000518878"/>
    </source>
</evidence>
<evidence type="ECO:0000313" key="2">
    <source>
        <dbReference type="EMBL" id="NID14377.1"/>
    </source>
</evidence>
<gene>
    <name evidence="2" type="ORF">HBF32_02735</name>
</gene>
<name>A0A7X5QS17_9GAMM</name>